<dbReference type="InterPro" id="IPR049142">
    <property type="entry name" value="MS_channel_1st"/>
</dbReference>
<name>A0A655J584_MYCTX</name>
<dbReference type="PANTHER" id="PTHR30566">
    <property type="entry name" value="YNAI-RELATED MECHANOSENSITIVE ION CHANNEL"/>
    <property type="match status" value="1"/>
</dbReference>
<evidence type="ECO:0000313" key="9">
    <source>
        <dbReference type="Proteomes" id="UP000048600"/>
    </source>
</evidence>
<feature type="domain" description="Mechanosensitive ion channel transmembrane helices 2/3" evidence="7">
    <location>
        <begin position="117"/>
        <end position="158"/>
    </location>
</feature>
<reference evidence="8 9" key="1">
    <citation type="submission" date="2015-03" db="EMBL/GenBank/DDBJ databases">
        <authorList>
            <consortium name="Pathogen Informatics"/>
        </authorList>
    </citation>
    <scope>NUCLEOTIDE SEQUENCE [LARGE SCALE GENOMIC DNA]</scope>
    <source>
        <strain evidence="8 9">P00601463</strain>
    </source>
</reference>
<sequence>MNLLDSTWFYWAVGIAIGLPAGLIVLTELHNILVRRNSHLARQASLLRNYLLPLGAVLLLLVKASEVPAEDPTVRVLTTAFGFLVLVLLLSLLNATLFQGAPQQSWRKRLPAIFVDVARFALIGIGLAVILSYIWGVRVGGLFAALGVTSVVIGLMLQNSVGQIVSGLFMLFEQPFRIDDWLETPTARGRVVEVNWRAVHIDTGSGLQIMPNSMLATTAFTNLSRPAGAHECSITTTFSTSDPTTSSRRPNVWSPPCARWWGPSCD</sequence>
<evidence type="ECO:0000256" key="1">
    <source>
        <dbReference type="ARBA" id="ARBA00004370"/>
    </source>
</evidence>
<evidence type="ECO:0000313" key="8">
    <source>
        <dbReference type="EMBL" id="COW46261.1"/>
    </source>
</evidence>
<dbReference type="GO" id="GO:0055085">
    <property type="term" value="P:transmembrane transport"/>
    <property type="evidence" value="ECO:0007669"/>
    <property type="project" value="InterPro"/>
</dbReference>
<proteinExistence type="predicted"/>
<dbReference type="Pfam" id="PF00924">
    <property type="entry name" value="MS_channel_2nd"/>
    <property type="match status" value="1"/>
</dbReference>
<feature type="transmembrane region" description="Helical" evidence="5">
    <location>
        <begin position="76"/>
        <end position="98"/>
    </location>
</feature>
<feature type="transmembrane region" description="Helical" evidence="5">
    <location>
        <begin position="6"/>
        <end position="26"/>
    </location>
</feature>
<accession>A0A655J584</accession>
<comment type="subcellular location">
    <subcellularLocation>
        <location evidence="1">Membrane</location>
    </subcellularLocation>
</comment>
<feature type="transmembrane region" description="Helical" evidence="5">
    <location>
        <begin position="110"/>
        <end position="135"/>
    </location>
</feature>
<organism evidence="8 9">
    <name type="scientific">Mycobacterium tuberculosis</name>
    <dbReference type="NCBI Taxonomy" id="1773"/>
    <lineage>
        <taxon>Bacteria</taxon>
        <taxon>Bacillati</taxon>
        <taxon>Actinomycetota</taxon>
        <taxon>Actinomycetes</taxon>
        <taxon>Mycobacteriales</taxon>
        <taxon>Mycobacteriaceae</taxon>
        <taxon>Mycobacterium</taxon>
        <taxon>Mycobacterium tuberculosis complex</taxon>
    </lineage>
</organism>
<dbReference type="OMA" id="NWRNTTI"/>
<dbReference type="EMBL" id="CHKL01000300">
    <property type="protein sequence ID" value="COW46261.1"/>
    <property type="molecule type" value="Genomic_DNA"/>
</dbReference>
<dbReference type="InterPro" id="IPR023408">
    <property type="entry name" value="MscS_beta-dom_sf"/>
</dbReference>
<gene>
    <name evidence="8" type="primary">ynaI</name>
    <name evidence="8" type="ORF">ERS007741_02544</name>
</gene>
<feature type="domain" description="Mechanosensitive ion channel MscS" evidence="6">
    <location>
        <begin position="159"/>
        <end position="225"/>
    </location>
</feature>
<dbReference type="InterPro" id="IPR006685">
    <property type="entry name" value="MscS_channel_2nd"/>
</dbReference>
<dbReference type="GO" id="GO:0016020">
    <property type="term" value="C:membrane"/>
    <property type="evidence" value="ECO:0007669"/>
    <property type="project" value="UniProtKB-SubCell"/>
</dbReference>
<dbReference type="InterPro" id="IPR010920">
    <property type="entry name" value="LSM_dom_sf"/>
</dbReference>
<protein>
    <submittedName>
        <fullName evidence="8">Cyclic nucleotide-binding protein</fullName>
    </submittedName>
</protein>
<dbReference type="SUPFAM" id="SSF50182">
    <property type="entry name" value="Sm-like ribonucleoproteins"/>
    <property type="match status" value="1"/>
</dbReference>
<dbReference type="PANTHER" id="PTHR30566:SF25">
    <property type="entry name" value="INNER MEMBRANE PROTEIN"/>
    <property type="match status" value="1"/>
</dbReference>
<evidence type="ECO:0000256" key="3">
    <source>
        <dbReference type="ARBA" id="ARBA00022989"/>
    </source>
</evidence>
<keyword evidence="4 5" id="KW-0472">Membrane</keyword>
<evidence type="ECO:0000256" key="2">
    <source>
        <dbReference type="ARBA" id="ARBA00022692"/>
    </source>
</evidence>
<dbReference type="Gene3D" id="1.10.287.1260">
    <property type="match status" value="1"/>
</dbReference>
<feature type="transmembrane region" description="Helical" evidence="5">
    <location>
        <begin position="141"/>
        <end position="172"/>
    </location>
</feature>
<keyword evidence="3 5" id="KW-1133">Transmembrane helix</keyword>
<dbReference type="Gene3D" id="2.30.30.60">
    <property type="match status" value="1"/>
</dbReference>
<evidence type="ECO:0000259" key="7">
    <source>
        <dbReference type="Pfam" id="PF21088"/>
    </source>
</evidence>
<dbReference type="Proteomes" id="UP000048600">
    <property type="component" value="Unassembled WGS sequence"/>
</dbReference>
<evidence type="ECO:0000256" key="5">
    <source>
        <dbReference type="SAM" id="Phobius"/>
    </source>
</evidence>
<dbReference type="Pfam" id="PF21088">
    <property type="entry name" value="MS_channel_1st"/>
    <property type="match status" value="1"/>
</dbReference>
<dbReference type="AlphaFoldDB" id="A0A655J584"/>
<keyword evidence="2 5" id="KW-0812">Transmembrane</keyword>
<evidence type="ECO:0000256" key="4">
    <source>
        <dbReference type="ARBA" id="ARBA00023136"/>
    </source>
</evidence>
<evidence type="ECO:0000259" key="6">
    <source>
        <dbReference type="Pfam" id="PF00924"/>
    </source>
</evidence>
<feature type="transmembrane region" description="Helical" evidence="5">
    <location>
        <begin position="47"/>
        <end position="64"/>
    </location>
</feature>